<evidence type="ECO:0000256" key="2">
    <source>
        <dbReference type="ARBA" id="ARBA00022448"/>
    </source>
</evidence>
<keyword evidence="8" id="KW-1185">Reference proteome</keyword>
<evidence type="ECO:0000256" key="4">
    <source>
        <dbReference type="ARBA" id="ARBA00022840"/>
    </source>
</evidence>
<gene>
    <name evidence="7" type="ORF">DP107_06310</name>
</gene>
<dbReference type="OrthoDB" id="18209at2157"/>
<dbReference type="Pfam" id="PF08352">
    <property type="entry name" value="oligo_HPY"/>
    <property type="match status" value="1"/>
</dbReference>
<dbReference type="InterPro" id="IPR050319">
    <property type="entry name" value="ABC_transp_ATP-bind"/>
</dbReference>
<reference evidence="7 8" key="1">
    <citation type="submission" date="2018-06" db="EMBL/GenBank/DDBJ databases">
        <title>Natronomonas sp. F16-60 a new haloarchaeon isolated from a solar saltern of Isla Cristina, Huelva, Spain.</title>
        <authorList>
            <person name="Duran-Viseras A."/>
            <person name="Sanchez-Porro C."/>
            <person name="Ventosa A."/>
        </authorList>
    </citation>
    <scope>NUCLEOTIDE SEQUENCE [LARGE SCALE GENOMIC DNA]</scope>
    <source>
        <strain evidence="7 8">F16-60</strain>
    </source>
</reference>
<dbReference type="Gene3D" id="3.40.50.300">
    <property type="entry name" value="P-loop containing nucleotide triphosphate hydrolases"/>
    <property type="match status" value="1"/>
</dbReference>
<dbReference type="InterPro" id="IPR013563">
    <property type="entry name" value="Oligopep_ABC_C"/>
</dbReference>
<name>A0A554NB69_9EURY</name>
<dbReference type="FunFam" id="3.40.50.300:FF:000016">
    <property type="entry name" value="Oligopeptide ABC transporter ATP-binding component"/>
    <property type="match status" value="1"/>
</dbReference>
<dbReference type="GO" id="GO:0005524">
    <property type="term" value="F:ATP binding"/>
    <property type="evidence" value="ECO:0007669"/>
    <property type="project" value="UniProtKB-KW"/>
</dbReference>
<dbReference type="SMART" id="SM00382">
    <property type="entry name" value="AAA"/>
    <property type="match status" value="1"/>
</dbReference>
<evidence type="ECO:0000313" key="7">
    <source>
        <dbReference type="EMBL" id="TSD14595.1"/>
    </source>
</evidence>
<keyword evidence="4 7" id="KW-0067">ATP-binding</keyword>
<dbReference type="GO" id="GO:0016887">
    <property type="term" value="F:ATP hydrolysis activity"/>
    <property type="evidence" value="ECO:0007669"/>
    <property type="project" value="InterPro"/>
</dbReference>
<dbReference type="GO" id="GO:0055085">
    <property type="term" value="P:transmembrane transport"/>
    <property type="evidence" value="ECO:0007669"/>
    <property type="project" value="UniProtKB-ARBA"/>
</dbReference>
<dbReference type="AlphaFoldDB" id="A0A554NB69"/>
<accession>A0A554NB69</accession>
<dbReference type="NCBIfam" id="TIGR01727">
    <property type="entry name" value="oligo_HPY"/>
    <property type="match status" value="1"/>
</dbReference>
<feature type="region of interest" description="Disordered" evidence="5">
    <location>
        <begin position="261"/>
        <end position="285"/>
    </location>
</feature>
<dbReference type="GO" id="GO:0015833">
    <property type="term" value="P:peptide transport"/>
    <property type="evidence" value="ECO:0007669"/>
    <property type="project" value="InterPro"/>
</dbReference>
<organism evidence="7 8">
    <name type="scientific">Haloglomus irregulare</name>
    <dbReference type="NCBI Taxonomy" id="2234134"/>
    <lineage>
        <taxon>Archaea</taxon>
        <taxon>Methanobacteriati</taxon>
        <taxon>Methanobacteriota</taxon>
        <taxon>Stenosarchaea group</taxon>
        <taxon>Halobacteria</taxon>
        <taxon>Halobacteriales</taxon>
        <taxon>Natronomonadaceae</taxon>
        <taxon>Haloglomus</taxon>
    </lineage>
</organism>
<dbReference type="Pfam" id="PF00005">
    <property type="entry name" value="ABC_tran"/>
    <property type="match status" value="1"/>
</dbReference>
<protein>
    <submittedName>
        <fullName evidence="7">Peptide ABC transporter ATP-binding protein</fullName>
    </submittedName>
</protein>
<dbReference type="InParanoid" id="A0A554NB69"/>
<evidence type="ECO:0000256" key="1">
    <source>
        <dbReference type="ARBA" id="ARBA00005417"/>
    </source>
</evidence>
<comment type="similarity">
    <text evidence="1">Belongs to the ABC transporter superfamily.</text>
</comment>
<keyword evidence="3" id="KW-0547">Nucleotide-binding</keyword>
<dbReference type="InterPro" id="IPR003439">
    <property type="entry name" value="ABC_transporter-like_ATP-bd"/>
</dbReference>
<feature type="domain" description="ABC transporter" evidence="6">
    <location>
        <begin position="7"/>
        <end position="257"/>
    </location>
</feature>
<dbReference type="InterPro" id="IPR017871">
    <property type="entry name" value="ABC_transporter-like_CS"/>
</dbReference>
<dbReference type="Proteomes" id="UP000319894">
    <property type="component" value="Unassembled WGS sequence"/>
</dbReference>
<dbReference type="SUPFAM" id="SSF52540">
    <property type="entry name" value="P-loop containing nucleoside triphosphate hydrolases"/>
    <property type="match status" value="1"/>
</dbReference>
<sequence length="431" mass="46529">MSRDPLVEVENLEKHYPITEGLLKKQVGTVRAVDGVSFDIGRGETVGLVGESGCGKSTAATSMLRLEEPTGGTVRFDGEDITEYDDAALKRFRRRAQMIFQDPSSSFDPRMSIGESVAEPLRIHGLNDRTRRRAVVEDLLERVGLSASDADRYPHEFSGGQKQRVAVARALSVNPDFILADEPVSALDVSIQADVLSLLDDVQSEFGLSFLLISHDMGVVRQVCDRVNVMYLGEIVESGPTEEVFGNPQHPYTKALLSSIPRPDPRKRGRGIELTGDVPDPSNPPDGCRFHTRCPAVIPPEGLAVAQETWRSLLDLRSRAARGDLDPGALADAADEPSPTPALVREAFDLPDPLPDGEAEATLAAALETAADGDVAAAGERLVEAFPTPCARQAPERRRVSPDHEATCHLHDPDLAPDHGDAYGIGVAEND</sequence>
<dbReference type="CDD" id="cd03257">
    <property type="entry name" value="ABC_NikE_OppD_transporters"/>
    <property type="match status" value="1"/>
</dbReference>
<dbReference type="PROSITE" id="PS00211">
    <property type="entry name" value="ABC_TRANSPORTER_1"/>
    <property type="match status" value="1"/>
</dbReference>
<evidence type="ECO:0000256" key="3">
    <source>
        <dbReference type="ARBA" id="ARBA00022741"/>
    </source>
</evidence>
<dbReference type="InterPro" id="IPR027417">
    <property type="entry name" value="P-loop_NTPase"/>
</dbReference>
<evidence type="ECO:0000259" key="6">
    <source>
        <dbReference type="PROSITE" id="PS50893"/>
    </source>
</evidence>
<dbReference type="PANTHER" id="PTHR43776:SF7">
    <property type="entry name" value="D,D-DIPEPTIDE TRANSPORT ATP-BINDING PROTEIN DDPF-RELATED"/>
    <property type="match status" value="1"/>
</dbReference>
<evidence type="ECO:0000256" key="5">
    <source>
        <dbReference type="SAM" id="MobiDB-lite"/>
    </source>
</evidence>
<comment type="caution">
    <text evidence="7">The sequence shown here is derived from an EMBL/GenBank/DDBJ whole genome shotgun (WGS) entry which is preliminary data.</text>
</comment>
<dbReference type="RefSeq" id="WP_144261311.1">
    <property type="nucleotide sequence ID" value="NZ_QMDX01000003.1"/>
</dbReference>
<dbReference type="EMBL" id="QMDX01000003">
    <property type="protein sequence ID" value="TSD14595.1"/>
    <property type="molecule type" value="Genomic_DNA"/>
</dbReference>
<dbReference type="PANTHER" id="PTHR43776">
    <property type="entry name" value="TRANSPORT ATP-BINDING PROTEIN"/>
    <property type="match status" value="1"/>
</dbReference>
<feature type="compositionally biased region" description="Basic and acidic residues" evidence="5">
    <location>
        <begin position="394"/>
        <end position="421"/>
    </location>
</feature>
<keyword evidence="2" id="KW-0813">Transport</keyword>
<dbReference type="InterPro" id="IPR003593">
    <property type="entry name" value="AAA+_ATPase"/>
</dbReference>
<evidence type="ECO:0000313" key="8">
    <source>
        <dbReference type="Proteomes" id="UP000319894"/>
    </source>
</evidence>
<proteinExistence type="inferred from homology"/>
<dbReference type="PROSITE" id="PS50893">
    <property type="entry name" value="ABC_TRANSPORTER_2"/>
    <property type="match status" value="1"/>
</dbReference>
<feature type="region of interest" description="Disordered" evidence="5">
    <location>
        <begin position="389"/>
        <end position="431"/>
    </location>
</feature>